<keyword evidence="3" id="KW-1185">Reference proteome</keyword>
<evidence type="ECO:0000313" key="4">
    <source>
        <dbReference type="RefSeq" id="XP_065671144.1"/>
    </source>
</evidence>
<dbReference type="PANTHER" id="PTHR15191:SF3">
    <property type="entry name" value="PITUITARY TUMOR-TRANSFORMING GENE PROTEIN-BINDING FACTOR"/>
    <property type="match status" value="1"/>
</dbReference>
<accession>A0ABM4D9X2</accession>
<gene>
    <name evidence="4" type="primary">LOC105848615</name>
</gene>
<reference evidence="4" key="1">
    <citation type="submission" date="2025-08" db="UniProtKB">
        <authorList>
            <consortium name="RefSeq"/>
        </authorList>
    </citation>
    <scope>IDENTIFICATION</scope>
</reference>
<proteinExistence type="predicted"/>
<name>A0ABM4D9X2_HYDVU</name>
<keyword evidence="1" id="KW-1133">Transmembrane helix</keyword>
<dbReference type="PANTHER" id="PTHR15191">
    <property type="entry name" value="PROTEIN CBG20567"/>
    <property type="match status" value="1"/>
</dbReference>
<protein>
    <submittedName>
        <fullName evidence="4">Pituitary tumor-transforming gene 1 protein-interacting protein isoform X2</fullName>
    </submittedName>
</protein>
<keyword evidence="1" id="KW-0472">Membrane</keyword>
<dbReference type="RefSeq" id="XP_065671144.1">
    <property type="nucleotide sequence ID" value="XM_065815072.1"/>
</dbReference>
<dbReference type="Proteomes" id="UP001652625">
    <property type="component" value="Chromosome 13"/>
</dbReference>
<organism evidence="3 4">
    <name type="scientific">Hydra vulgaris</name>
    <name type="common">Hydra</name>
    <name type="synonym">Hydra attenuata</name>
    <dbReference type="NCBI Taxonomy" id="6087"/>
    <lineage>
        <taxon>Eukaryota</taxon>
        <taxon>Metazoa</taxon>
        <taxon>Cnidaria</taxon>
        <taxon>Hydrozoa</taxon>
        <taxon>Hydroidolina</taxon>
        <taxon>Anthoathecata</taxon>
        <taxon>Aplanulata</taxon>
        <taxon>Hydridae</taxon>
        <taxon>Hydra</taxon>
    </lineage>
</organism>
<sequence>MSWLKHLLILTFVFAIKICLVYSNGTVFTTPSVVTTTPHFNCSIYTSCRTCTNVNSCFWCEPSKVCEKFPSKQIFPSGCAKNEWYWKQCLVPGYILMIVVPSLAFIVLLSCGCFIYCKCCRKSNTSWKKEEDKLTQKKKEQQVKAEERKAERKERSDALRMKYGLLKSDDEDPLLN</sequence>
<evidence type="ECO:0000256" key="2">
    <source>
        <dbReference type="SAM" id="SignalP"/>
    </source>
</evidence>
<evidence type="ECO:0000256" key="1">
    <source>
        <dbReference type="SAM" id="Phobius"/>
    </source>
</evidence>
<keyword evidence="2" id="KW-0732">Signal</keyword>
<dbReference type="InterPro" id="IPR052304">
    <property type="entry name" value="PTTG1IP"/>
</dbReference>
<feature type="signal peptide" evidence="2">
    <location>
        <begin position="1"/>
        <end position="23"/>
    </location>
</feature>
<dbReference type="GeneID" id="105848615"/>
<feature type="transmembrane region" description="Helical" evidence="1">
    <location>
        <begin position="94"/>
        <end position="117"/>
    </location>
</feature>
<feature type="chain" id="PRO_5046687404" evidence="2">
    <location>
        <begin position="24"/>
        <end position="176"/>
    </location>
</feature>
<evidence type="ECO:0000313" key="3">
    <source>
        <dbReference type="Proteomes" id="UP001652625"/>
    </source>
</evidence>
<keyword evidence="1" id="KW-0812">Transmembrane</keyword>